<evidence type="ECO:0000256" key="2">
    <source>
        <dbReference type="ARBA" id="ARBA00022695"/>
    </source>
</evidence>
<accession>A0A2Y8ZXV4</accession>
<feature type="compositionally biased region" description="Basic and acidic residues" evidence="8">
    <location>
        <begin position="1"/>
        <end position="13"/>
    </location>
</feature>
<dbReference type="Pfam" id="PF01966">
    <property type="entry name" value="HD"/>
    <property type="match status" value="1"/>
</dbReference>
<feature type="region of interest" description="Uridylyltransferase" evidence="7">
    <location>
        <begin position="1"/>
        <end position="310"/>
    </location>
</feature>
<proteinExistence type="inferred from homology"/>
<dbReference type="GO" id="GO:0006808">
    <property type="term" value="P:regulation of nitrogen utilization"/>
    <property type="evidence" value="ECO:0007669"/>
    <property type="project" value="UniProtKB-UniRule"/>
</dbReference>
<evidence type="ECO:0000256" key="4">
    <source>
        <dbReference type="ARBA" id="ARBA00022801"/>
    </source>
</evidence>
<feature type="domain" description="HD" evidence="10">
    <location>
        <begin position="425"/>
        <end position="546"/>
    </location>
</feature>
<dbReference type="InterPro" id="IPR043519">
    <property type="entry name" value="NT_sf"/>
</dbReference>
<dbReference type="SUPFAM" id="SSF81593">
    <property type="entry name" value="Nucleotidyltransferase substrate binding subunit/domain"/>
    <property type="match status" value="1"/>
</dbReference>
<gene>
    <name evidence="7" type="primary">glnD</name>
    <name evidence="11" type="ORF">SAMN04489750_2042</name>
</gene>
<organism evidence="11 12">
    <name type="scientific">Branchiibius hedensis</name>
    <dbReference type="NCBI Taxonomy" id="672460"/>
    <lineage>
        <taxon>Bacteria</taxon>
        <taxon>Bacillati</taxon>
        <taxon>Actinomycetota</taxon>
        <taxon>Actinomycetes</taxon>
        <taxon>Micrococcales</taxon>
        <taxon>Dermacoccaceae</taxon>
        <taxon>Branchiibius</taxon>
    </lineage>
</organism>
<dbReference type="InterPro" id="IPR003607">
    <property type="entry name" value="HD/PDEase_dom"/>
</dbReference>
<comment type="catalytic activity">
    <reaction evidence="7">
        <text>[protein-PII]-L-tyrosine + UTP = [protein-PII]-uridylyl-L-tyrosine + diphosphate</text>
        <dbReference type="Rhea" id="RHEA:13673"/>
        <dbReference type="Rhea" id="RHEA-COMP:12147"/>
        <dbReference type="Rhea" id="RHEA-COMP:12148"/>
        <dbReference type="ChEBI" id="CHEBI:33019"/>
        <dbReference type="ChEBI" id="CHEBI:46398"/>
        <dbReference type="ChEBI" id="CHEBI:46858"/>
        <dbReference type="ChEBI" id="CHEBI:90602"/>
        <dbReference type="EC" id="2.7.7.59"/>
    </reaction>
</comment>
<dbReference type="SUPFAM" id="SSF81301">
    <property type="entry name" value="Nucleotidyltransferase"/>
    <property type="match status" value="1"/>
</dbReference>
<evidence type="ECO:0000256" key="3">
    <source>
        <dbReference type="ARBA" id="ARBA00022737"/>
    </source>
</evidence>
<dbReference type="EC" id="3.1.4.-" evidence="7"/>
<keyword evidence="12" id="KW-1185">Reference proteome</keyword>
<dbReference type="GO" id="GO:0008081">
    <property type="term" value="F:phosphoric diester hydrolase activity"/>
    <property type="evidence" value="ECO:0007669"/>
    <property type="project" value="UniProtKB-UniRule"/>
</dbReference>
<protein>
    <recommendedName>
        <fullName evidence="7">Bifunctional uridylyltransferase/uridylyl-removing enzyme</fullName>
        <shortName evidence="7">UTase/UR</shortName>
    </recommendedName>
    <alternativeName>
        <fullName evidence="7">Bifunctional [protein-PII] modification enzyme</fullName>
    </alternativeName>
    <alternativeName>
        <fullName evidence="7">Bifunctional nitrogen sensor protein</fullName>
    </alternativeName>
    <domain>
        <recommendedName>
            <fullName evidence="7">[Protein-PII] uridylyltransferase</fullName>
            <shortName evidence="7">PII uridylyltransferase</shortName>
            <shortName evidence="7">UTase</shortName>
            <ecNumber evidence="7">2.7.7.59</ecNumber>
        </recommendedName>
    </domain>
    <domain>
        <recommendedName>
            <fullName evidence="7">[Protein-PII]-UMP uridylyl-removing enzyme</fullName>
            <shortName evidence="7">UR</shortName>
            <ecNumber evidence="7">3.1.4.-</ecNumber>
        </recommendedName>
    </domain>
</protein>
<name>A0A2Y8ZXV4_9MICO</name>
<evidence type="ECO:0000313" key="12">
    <source>
        <dbReference type="Proteomes" id="UP000250028"/>
    </source>
</evidence>
<dbReference type="PROSITE" id="PS51671">
    <property type="entry name" value="ACT"/>
    <property type="match status" value="2"/>
</dbReference>
<dbReference type="SMART" id="SM00471">
    <property type="entry name" value="HDc"/>
    <property type="match status" value="1"/>
</dbReference>
<dbReference type="EC" id="2.7.7.59" evidence="7"/>
<dbReference type="AlphaFoldDB" id="A0A2Y8ZXV4"/>
<dbReference type="InterPro" id="IPR002934">
    <property type="entry name" value="Polymerase_NTP_transf_dom"/>
</dbReference>
<keyword evidence="4 7" id="KW-0378">Hydrolase</keyword>
<dbReference type="SUPFAM" id="SSF55021">
    <property type="entry name" value="ACT-like"/>
    <property type="match status" value="2"/>
</dbReference>
<dbReference type="CDD" id="cd04899">
    <property type="entry name" value="ACT_ACR-UUR-like_2"/>
    <property type="match status" value="1"/>
</dbReference>
<comment type="domain">
    <text evidence="7">Has four distinct domains: an N-terminal nucleotidyltransferase (NT) domain responsible for UTase activity, a central HD domain that encodes UR activity, and two C-terminal ACT domains that seem to have a role in glutamine sensing.</text>
</comment>
<dbReference type="CDD" id="cd04873">
    <property type="entry name" value="ACT_UUR-ACR-like"/>
    <property type="match status" value="1"/>
</dbReference>
<dbReference type="NCBIfam" id="NF002895">
    <property type="entry name" value="PRK03381.1"/>
    <property type="match status" value="1"/>
</dbReference>
<dbReference type="Pfam" id="PF08335">
    <property type="entry name" value="GlnD_UR_UTase"/>
    <property type="match status" value="1"/>
</dbReference>
<evidence type="ECO:0000256" key="5">
    <source>
        <dbReference type="ARBA" id="ARBA00022842"/>
    </source>
</evidence>
<comment type="activity regulation">
    <text evidence="7">Uridylyltransferase (UTase) activity is inhibited by glutamine, while glutamine activates uridylyl-removing (UR) activity.</text>
</comment>
<dbReference type="EMBL" id="UESZ01000001">
    <property type="protein sequence ID" value="SSA34717.1"/>
    <property type="molecule type" value="Genomic_DNA"/>
</dbReference>
<feature type="domain" description="ACT" evidence="9">
    <location>
        <begin position="714"/>
        <end position="788"/>
    </location>
</feature>
<dbReference type="GO" id="GO:0008773">
    <property type="term" value="F:[protein-PII] uridylyltransferase activity"/>
    <property type="evidence" value="ECO:0007669"/>
    <property type="project" value="UniProtKB-UniRule"/>
</dbReference>
<dbReference type="PANTHER" id="PTHR47320:SF1">
    <property type="entry name" value="BIFUNCTIONAL URIDYLYLTRANSFERASE_URIDYLYL-REMOVING ENZYME"/>
    <property type="match status" value="1"/>
</dbReference>
<evidence type="ECO:0000259" key="9">
    <source>
        <dbReference type="PROSITE" id="PS51671"/>
    </source>
</evidence>
<reference evidence="12" key="1">
    <citation type="submission" date="2016-10" db="EMBL/GenBank/DDBJ databases">
        <authorList>
            <person name="Varghese N."/>
            <person name="Submissions S."/>
        </authorList>
    </citation>
    <scope>NUCLEOTIDE SEQUENCE [LARGE SCALE GENOMIC DNA]</scope>
    <source>
        <strain evidence="12">DSM 22951</strain>
    </source>
</reference>
<evidence type="ECO:0000256" key="1">
    <source>
        <dbReference type="ARBA" id="ARBA00022679"/>
    </source>
</evidence>
<dbReference type="RefSeq" id="WP_245934078.1">
    <property type="nucleotide sequence ID" value="NZ_QGDN01000001.1"/>
</dbReference>
<dbReference type="PROSITE" id="PS51831">
    <property type="entry name" value="HD"/>
    <property type="match status" value="1"/>
</dbReference>
<comment type="caution">
    <text evidence="7">Lacks conserved residue(s) required for the propagation of feature annotation.</text>
</comment>
<feature type="region of interest" description="Disordered" evidence="8">
    <location>
        <begin position="1"/>
        <end position="20"/>
    </location>
</feature>
<dbReference type="HAMAP" id="MF_00277">
    <property type="entry name" value="PII_uridylyl_transf"/>
    <property type="match status" value="1"/>
</dbReference>
<evidence type="ECO:0000256" key="6">
    <source>
        <dbReference type="ARBA" id="ARBA00023268"/>
    </source>
</evidence>
<dbReference type="PIRSF" id="PIRSF006288">
    <property type="entry name" value="PII_uridyltransf"/>
    <property type="match status" value="1"/>
</dbReference>
<comment type="function">
    <text evidence="7">Modifies, by uridylylation and deuridylylation, the PII regulatory proteins (GlnB and homologs), in response to the nitrogen status of the cell that GlnD senses through the glutamine level. Under low glutamine levels, catalyzes the conversion of the PII proteins and UTP to PII-UMP and PPi, while under higher glutamine levels, GlnD hydrolyzes PII-UMP to PII and UMP (deuridylylation). Thus, controls uridylylation state and activity of the PII proteins, and plays an important role in the regulation of nitrogen metabolism.</text>
</comment>
<dbReference type="PANTHER" id="PTHR47320">
    <property type="entry name" value="BIFUNCTIONAL URIDYLYLTRANSFERASE/URIDYLYL-REMOVING ENZYME"/>
    <property type="match status" value="1"/>
</dbReference>
<dbReference type="Proteomes" id="UP000250028">
    <property type="component" value="Unassembled WGS sequence"/>
</dbReference>
<keyword evidence="5 7" id="KW-0460">Magnesium</keyword>
<feature type="domain" description="ACT" evidence="9">
    <location>
        <begin position="611"/>
        <end position="687"/>
    </location>
</feature>
<dbReference type="Gene3D" id="1.10.3090.10">
    <property type="entry name" value="cca-adding enzyme, domain 2"/>
    <property type="match status" value="1"/>
</dbReference>
<dbReference type="InterPro" id="IPR010043">
    <property type="entry name" value="UTase/UR"/>
</dbReference>
<dbReference type="InterPro" id="IPR002912">
    <property type="entry name" value="ACT_dom"/>
</dbReference>
<dbReference type="Pfam" id="PF01909">
    <property type="entry name" value="NTP_transf_2"/>
    <property type="match status" value="1"/>
</dbReference>
<comment type="catalytic activity">
    <reaction evidence="7">
        <text>[protein-PII]-uridylyl-L-tyrosine + H2O = [protein-PII]-L-tyrosine + UMP + H(+)</text>
        <dbReference type="Rhea" id="RHEA:48600"/>
        <dbReference type="Rhea" id="RHEA-COMP:12147"/>
        <dbReference type="Rhea" id="RHEA-COMP:12148"/>
        <dbReference type="ChEBI" id="CHEBI:15377"/>
        <dbReference type="ChEBI" id="CHEBI:15378"/>
        <dbReference type="ChEBI" id="CHEBI:46858"/>
        <dbReference type="ChEBI" id="CHEBI:57865"/>
        <dbReference type="ChEBI" id="CHEBI:90602"/>
    </reaction>
</comment>
<dbReference type="InterPro" id="IPR045865">
    <property type="entry name" value="ACT-like_dom_sf"/>
</dbReference>
<keyword evidence="6 7" id="KW-0511">Multifunctional enzyme</keyword>
<evidence type="ECO:0000256" key="8">
    <source>
        <dbReference type="SAM" id="MobiDB-lite"/>
    </source>
</evidence>
<comment type="cofactor">
    <cofactor evidence="7">
        <name>Mg(2+)</name>
        <dbReference type="ChEBI" id="CHEBI:18420"/>
    </cofactor>
</comment>
<comment type="similarity">
    <text evidence="7">Belongs to the GlnD family.</text>
</comment>
<dbReference type="SUPFAM" id="SSF109604">
    <property type="entry name" value="HD-domain/PDEase-like"/>
    <property type="match status" value="1"/>
</dbReference>
<sequence length="788" mass="85078">MSTHADHMTERLDLAGTRDFTRPGAGEARRARLAAYGRQWLGGLWDEAIRPLHSGSQDGVALAAVGSFARGDGGPLSDYDLVLLHDGRSLRPEVITALADRIWYPVWDAGVRLDHSVRTMAECRGTASGDLAAAVGMLDIDWVAGDPVLVSGVRQMIAHDWRANARKRLPELIEATRRRHERHGDLSTSIEPDLKEGRGGLRDMTVLKALTAAWLSDRPHGEVDAAYNTLLDVRDALHVATGRGRDRLGREDQDAVAALLGHPDPDALLTEVVQSARVISYSLDGTARRAQQSQRARTPRIGPRRPVLSPLGYGLYEHDGEIVLGPNFTTRPTPLLLLRAARAAARREIPLAPATLTNLTVGLEPPSVPWEPEIRDAFVDLLATGPGLTQVWEALDLGGVIGTWIPEWRAVRSRPQRNAIHRHTVDRHLIETVVEAADLRVDVERPDLLLVGALLHDIGKISGVHDHAIEGAPVAANIARRMGFSRDDVDVIELLVREHLSLVDLATRRDPHDPQTVSALVASVEERRDILELLRALTQADAIAAGPRAWTQWRASLTEQLTEHARVALGDRHVIAAEPADIDQELDPQVLRDLANGVPSVDVVATAAGARIEIADRDRLGLFADSAGLLSAAGVQVRSARVRTIDGVAVNTWEIEAPAGDLPQAQSLQRGLTALARGDRSPLRALERRRRTAATATVGTRATVIPGASAEATVVEVRSQDRPGLLRDIGMTFARFGLGVRSAHVATYAGQTLDTFYVTAAGGQPVTPPQVAQVIAALIDACDGPLPG</sequence>
<keyword evidence="1 7" id="KW-0808">Transferase</keyword>
<evidence type="ECO:0000256" key="7">
    <source>
        <dbReference type="HAMAP-Rule" id="MF_00277"/>
    </source>
</evidence>
<dbReference type="CDD" id="cd00077">
    <property type="entry name" value="HDc"/>
    <property type="match status" value="1"/>
</dbReference>
<dbReference type="InterPro" id="IPR006674">
    <property type="entry name" value="HD_domain"/>
</dbReference>
<keyword evidence="2 7" id="KW-0548">Nucleotidyltransferase</keyword>
<dbReference type="InterPro" id="IPR013546">
    <property type="entry name" value="PII_UdlTrfase/GS_AdlTrfase"/>
</dbReference>
<keyword evidence="3" id="KW-0677">Repeat</keyword>
<evidence type="ECO:0000259" key="10">
    <source>
        <dbReference type="PROSITE" id="PS51831"/>
    </source>
</evidence>
<evidence type="ECO:0000313" key="11">
    <source>
        <dbReference type="EMBL" id="SSA34717.1"/>
    </source>
</evidence>